<accession>A0A098VSC2</accession>
<evidence type="ECO:0000259" key="1">
    <source>
        <dbReference type="Pfam" id="PF11160"/>
    </source>
</evidence>
<proteinExistence type="predicted"/>
<feature type="domain" description="Hypervirulence associated protein TUDOR" evidence="1">
    <location>
        <begin position="13"/>
        <end position="77"/>
    </location>
</feature>
<dbReference type="GeneID" id="25259153"/>
<keyword evidence="3" id="KW-1185">Reference proteome</keyword>
<dbReference type="InterPro" id="IPR021331">
    <property type="entry name" value="Hva1_TUDOR"/>
</dbReference>
<feature type="domain" description="Hypervirulence associated protein TUDOR" evidence="1">
    <location>
        <begin position="124"/>
        <end position="182"/>
    </location>
</feature>
<reference evidence="2 3" key="1">
    <citation type="submission" date="2014-04" db="EMBL/GenBank/DDBJ databases">
        <title>A new species of microsporidia sheds light on the evolution of extreme parasitism.</title>
        <authorList>
            <person name="Haag K.L."/>
            <person name="James T.Y."/>
            <person name="Larsson R."/>
            <person name="Schaer T.M."/>
            <person name="Refardt D."/>
            <person name="Pombert J.-F."/>
            <person name="Ebert D."/>
        </authorList>
    </citation>
    <scope>NUCLEOTIDE SEQUENCE [LARGE SCALE GENOMIC DNA]</scope>
    <source>
        <strain evidence="2 3">UGP3</strain>
        <tissue evidence="2">Spores</tissue>
    </source>
</reference>
<organism evidence="2 3">
    <name type="scientific">Mitosporidium daphniae</name>
    <dbReference type="NCBI Taxonomy" id="1485682"/>
    <lineage>
        <taxon>Eukaryota</taxon>
        <taxon>Fungi</taxon>
        <taxon>Fungi incertae sedis</taxon>
        <taxon>Microsporidia</taxon>
        <taxon>Mitosporidium</taxon>
    </lineage>
</organism>
<dbReference type="Pfam" id="PF11160">
    <property type="entry name" value="Hva1_TUDOR"/>
    <property type="match status" value="2"/>
</dbReference>
<dbReference type="OrthoDB" id="10052172at2759"/>
<dbReference type="EMBL" id="JMKJ01000149">
    <property type="protein sequence ID" value="KGG51963.1"/>
    <property type="molecule type" value="Genomic_DNA"/>
</dbReference>
<protein>
    <recommendedName>
        <fullName evidence="1">Hypervirulence associated protein TUDOR domain-containing protein</fullName>
    </recommendedName>
</protein>
<dbReference type="RefSeq" id="XP_013238399.1">
    <property type="nucleotide sequence ID" value="XM_013382945.1"/>
</dbReference>
<dbReference type="AlphaFoldDB" id="A0A098VSC2"/>
<dbReference type="Proteomes" id="UP000029725">
    <property type="component" value="Unassembled WGS sequence"/>
</dbReference>
<dbReference type="VEuPathDB" id="MicrosporidiaDB:DI09_234p30"/>
<gene>
    <name evidence="2" type="ORF">DI09_234p30</name>
</gene>
<comment type="caution">
    <text evidence="2">The sequence shown here is derived from an EMBL/GenBank/DDBJ whole genome shotgun (WGS) entry which is preliminary data.</text>
</comment>
<name>A0A098VSC2_9MICR</name>
<evidence type="ECO:0000313" key="2">
    <source>
        <dbReference type="EMBL" id="KGG51963.1"/>
    </source>
</evidence>
<sequence length="194" mass="21399">MEHKKAIQGFYVGERVLYHPVGSVSSASVGRITQILTDPELVGQERPVTIHADPCHPRIVIQNEHTGKKTAYRPESIIRKVNETESFPKGFGIAGISELETEEGRHIPMEYPQPRKVHGSPSPGQRVTYHPVGASPVTSTGLVVDVITEPRIVMAGDRGEITVHATEKHPRIVIRNDHTGKEIPYPLESLVSVE</sequence>
<dbReference type="HOGENOM" id="CLU_1402766_0_0_1"/>
<evidence type="ECO:0000313" key="3">
    <source>
        <dbReference type="Proteomes" id="UP000029725"/>
    </source>
</evidence>